<dbReference type="SUPFAM" id="SSF52540">
    <property type="entry name" value="P-loop containing nucleoside triphosphate hydrolases"/>
    <property type="match status" value="1"/>
</dbReference>
<dbReference type="OrthoDB" id="9811997at2"/>
<evidence type="ECO:0008006" key="3">
    <source>
        <dbReference type="Google" id="ProtNLM"/>
    </source>
</evidence>
<reference evidence="1 2" key="1">
    <citation type="submission" date="2016-05" db="EMBL/GenBank/DDBJ databases">
        <title>Microbial solvent formation.</title>
        <authorList>
            <person name="Poehlein A."/>
            <person name="Montoya Solano J.D."/>
            <person name="Flitsch S."/>
            <person name="Krabben P."/>
            <person name="Duerre P."/>
            <person name="Daniel R."/>
        </authorList>
    </citation>
    <scope>NUCLEOTIDE SEQUENCE [LARGE SCALE GENOMIC DNA]</scope>
    <source>
        <strain evidence="1 2">DSM 2619</strain>
    </source>
</reference>
<gene>
    <name evidence="1" type="ORF">CLPUN_09610</name>
</gene>
<dbReference type="STRING" id="29367.CLPUN_09610"/>
<dbReference type="EMBL" id="LZZM01000053">
    <property type="protein sequence ID" value="OOM81777.1"/>
    <property type="molecule type" value="Genomic_DNA"/>
</dbReference>
<accession>A0A1S8TVG0</accession>
<name>A0A1S8TVG0_9CLOT</name>
<dbReference type="RefSeq" id="WP_077846216.1">
    <property type="nucleotide sequence ID" value="NZ_LZZM01000053.1"/>
</dbReference>
<sequence length="231" mass="27165">MATYAILQTFYASSKWRNFRLNLILERSKEHGGVICEKCGKLIVNPIDIHAHHKTELTTENVNDHNISLNPELIELICHDCHDKEHHRFGYKPPKKVYLVYGPPLSGKKTFVKENMERGDIVIDMDKLYEAVSMQRPYDKPNNLLTNVINIRTLLLDNIKTRYGKWYNAWIIGGYADKFKRERLAEGIGAELVYIEATKEECCARLNVDIDREHMIIEWEKYINEWFDMYS</sequence>
<evidence type="ECO:0000313" key="2">
    <source>
        <dbReference type="Proteomes" id="UP000190890"/>
    </source>
</evidence>
<organism evidence="1 2">
    <name type="scientific">Clostridium puniceum</name>
    <dbReference type="NCBI Taxonomy" id="29367"/>
    <lineage>
        <taxon>Bacteria</taxon>
        <taxon>Bacillati</taxon>
        <taxon>Bacillota</taxon>
        <taxon>Clostridia</taxon>
        <taxon>Eubacteriales</taxon>
        <taxon>Clostridiaceae</taxon>
        <taxon>Clostridium</taxon>
    </lineage>
</organism>
<dbReference type="AlphaFoldDB" id="A0A1S8TVG0"/>
<protein>
    <recommendedName>
        <fullName evidence="3">HNH domain-containing protein</fullName>
    </recommendedName>
</protein>
<comment type="caution">
    <text evidence="1">The sequence shown here is derived from an EMBL/GenBank/DDBJ whole genome shotgun (WGS) entry which is preliminary data.</text>
</comment>
<proteinExistence type="predicted"/>
<keyword evidence="2" id="KW-1185">Reference proteome</keyword>
<dbReference type="Gene3D" id="3.40.50.300">
    <property type="entry name" value="P-loop containing nucleotide triphosphate hydrolases"/>
    <property type="match status" value="1"/>
</dbReference>
<evidence type="ECO:0000313" key="1">
    <source>
        <dbReference type="EMBL" id="OOM81777.1"/>
    </source>
</evidence>
<dbReference type="Proteomes" id="UP000190890">
    <property type="component" value="Unassembled WGS sequence"/>
</dbReference>
<dbReference type="InterPro" id="IPR027417">
    <property type="entry name" value="P-loop_NTPase"/>
</dbReference>